<dbReference type="AlphaFoldDB" id="A0A9D5HIG9"/>
<feature type="repeat" description="PPR" evidence="2">
    <location>
        <begin position="498"/>
        <end position="532"/>
    </location>
</feature>
<dbReference type="OrthoDB" id="185373at2759"/>
<feature type="domain" description="PROP1-like PPR" evidence="3">
    <location>
        <begin position="366"/>
        <end position="524"/>
    </location>
</feature>
<dbReference type="PANTHER" id="PTHR47940">
    <property type="entry name" value="OS12G0283900 PROTEIN"/>
    <property type="match status" value="1"/>
</dbReference>
<dbReference type="PROSITE" id="PS51375">
    <property type="entry name" value="PPR"/>
    <property type="match status" value="8"/>
</dbReference>
<dbReference type="SUPFAM" id="SSF81901">
    <property type="entry name" value="HCP-like"/>
    <property type="match status" value="1"/>
</dbReference>
<dbReference type="EMBL" id="JAGGNH010000003">
    <property type="protein sequence ID" value="KAJ0977327.1"/>
    <property type="molecule type" value="Genomic_DNA"/>
</dbReference>
<dbReference type="InterPro" id="IPR053343">
    <property type="entry name" value="PSII_mRNA-binding_protein"/>
</dbReference>
<gene>
    <name evidence="4" type="ORF">J5N97_012801</name>
</gene>
<protein>
    <recommendedName>
        <fullName evidence="3">PROP1-like PPR domain-containing protein</fullName>
    </recommendedName>
</protein>
<reference evidence="4" key="1">
    <citation type="submission" date="2021-03" db="EMBL/GenBank/DDBJ databases">
        <authorList>
            <person name="Li Z."/>
            <person name="Yang C."/>
        </authorList>
    </citation>
    <scope>NUCLEOTIDE SEQUENCE</scope>
    <source>
        <strain evidence="4">Dzin_1.0</strain>
        <tissue evidence="4">Leaf</tissue>
    </source>
</reference>
<sequence>MRRRRRRWFVPKIGSKLDWRNGFLCSSPQRSSCGCSFVLALALDQEPVGFSLETMEGVRDDGVVDIKVKLIGLQENDQFEKAKVDVRALASSIQDAVTADDVEAVFKDLGTQPLPVYSTMIRAFGSDKRIEPAIALVEWLKRKEKETDGLIGPNLFIFNSLLGALKQTKQFGKVDEVMEDVKSRGLVPNIVTYNVLMSIYIEQQQPEQALDVLVDVEKNGLLPTPVTYSTALLAYRKMEDVYGAIGFFAKFREKYEKGEIGKDGEYNWENEFAKIEIFTNRICYSVMRQWLVKEVDPTSKIFKLLHDMDEAGLRQGRKEYERLVWACTRESHYAVAKELYRRIRETGGEISLSVCNHIIWLMGKAKKWWAALELYEDMLDKGPKPNNVSFELIISHFNILLNAARRRGIWRWGVRLLNKMQDKGLRPGTREWNAVLVACSKASETTAAVQIFKRMIDQGEKPTVLSYGALLSALEKGKLYDEALQVWEHMCKVGVEPNIHAYTILASIYIGKGMPEKVDEVLQEMLSSGIEPSVVTYNAIITGCAKNQMGSAAFEWFHRMKVRNIKPNEITYEMLISALACNGKPRLAYEMYLRACNESLNLSTRSYDAVLESCRVHGISIDLDVLGPRPPEKKNAVRIRKNLTEFCNLAGLPRRGKPFNRTELYTSQTQENQ</sequence>
<keyword evidence="1" id="KW-0677">Repeat</keyword>
<evidence type="ECO:0000256" key="1">
    <source>
        <dbReference type="ARBA" id="ARBA00022737"/>
    </source>
</evidence>
<feature type="repeat" description="PPR" evidence="2">
    <location>
        <begin position="351"/>
        <end position="385"/>
    </location>
</feature>
<reference evidence="4" key="2">
    <citation type="journal article" date="2022" name="Hortic Res">
        <title>The genome of Dioscorea zingiberensis sheds light on the biosynthesis, origin and evolution of the medicinally important diosgenin saponins.</title>
        <authorList>
            <person name="Li Y."/>
            <person name="Tan C."/>
            <person name="Li Z."/>
            <person name="Guo J."/>
            <person name="Li S."/>
            <person name="Chen X."/>
            <person name="Wang C."/>
            <person name="Dai X."/>
            <person name="Yang H."/>
            <person name="Song W."/>
            <person name="Hou L."/>
            <person name="Xu J."/>
            <person name="Tong Z."/>
            <person name="Xu A."/>
            <person name="Yuan X."/>
            <person name="Wang W."/>
            <person name="Yang Q."/>
            <person name="Chen L."/>
            <person name="Sun Z."/>
            <person name="Wang K."/>
            <person name="Pan B."/>
            <person name="Chen J."/>
            <person name="Bao Y."/>
            <person name="Liu F."/>
            <person name="Qi X."/>
            <person name="Gang D.R."/>
            <person name="Wen J."/>
            <person name="Li J."/>
        </authorList>
    </citation>
    <scope>NUCLEOTIDE SEQUENCE</scope>
    <source>
        <strain evidence="4">Dzin_1.0</strain>
    </source>
</reference>
<evidence type="ECO:0000313" key="4">
    <source>
        <dbReference type="EMBL" id="KAJ0977327.1"/>
    </source>
</evidence>
<dbReference type="InterPro" id="IPR011990">
    <property type="entry name" value="TPR-like_helical_dom_sf"/>
</dbReference>
<feature type="repeat" description="PPR" evidence="2">
    <location>
        <begin position="393"/>
        <end position="427"/>
    </location>
</feature>
<comment type="caution">
    <text evidence="4">The sequence shown here is derived from an EMBL/GenBank/DDBJ whole genome shotgun (WGS) entry which is preliminary data.</text>
</comment>
<dbReference type="Pfam" id="PF17177">
    <property type="entry name" value="PPR_long"/>
    <property type="match status" value="1"/>
</dbReference>
<feature type="repeat" description="PPR" evidence="2">
    <location>
        <begin position="463"/>
        <end position="497"/>
    </location>
</feature>
<proteinExistence type="predicted"/>
<dbReference type="PANTHER" id="PTHR47940:SF1">
    <property type="entry name" value="PROTEIN LOW PHOTOSYNTHETIC EFFICIENCY 1, CHLOROPLASTIC"/>
    <property type="match status" value="1"/>
</dbReference>
<dbReference type="Gene3D" id="1.25.40.10">
    <property type="entry name" value="Tetratricopeptide repeat domain"/>
    <property type="match status" value="4"/>
</dbReference>
<evidence type="ECO:0000259" key="3">
    <source>
        <dbReference type="Pfam" id="PF17177"/>
    </source>
</evidence>
<feature type="repeat" description="PPR" evidence="2">
    <location>
        <begin position="154"/>
        <end position="188"/>
    </location>
</feature>
<dbReference type="Proteomes" id="UP001085076">
    <property type="component" value="Miscellaneous, Linkage group lg03"/>
</dbReference>
<dbReference type="Pfam" id="PF13041">
    <property type="entry name" value="PPR_2"/>
    <property type="match status" value="2"/>
</dbReference>
<evidence type="ECO:0000313" key="5">
    <source>
        <dbReference type="Proteomes" id="UP001085076"/>
    </source>
</evidence>
<keyword evidence="5" id="KW-1185">Reference proteome</keyword>
<dbReference type="InterPro" id="IPR002885">
    <property type="entry name" value="PPR_rpt"/>
</dbReference>
<dbReference type="InterPro" id="IPR033443">
    <property type="entry name" value="PROP1-like_PPR_dom"/>
</dbReference>
<evidence type="ECO:0000256" key="2">
    <source>
        <dbReference type="PROSITE-ProRule" id="PRU00708"/>
    </source>
</evidence>
<feature type="repeat" description="PPR" evidence="2">
    <location>
        <begin position="428"/>
        <end position="462"/>
    </location>
</feature>
<accession>A0A9D5HIG9</accession>
<feature type="repeat" description="PPR" evidence="2">
    <location>
        <begin position="189"/>
        <end position="223"/>
    </location>
</feature>
<organism evidence="4 5">
    <name type="scientific">Dioscorea zingiberensis</name>
    <dbReference type="NCBI Taxonomy" id="325984"/>
    <lineage>
        <taxon>Eukaryota</taxon>
        <taxon>Viridiplantae</taxon>
        <taxon>Streptophyta</taxon>
        <taxon>Embryophyta</taxon>
        <taxon>Tracheophyta</taxon>
        <taxon>Spermatophyta</taxon>
        <taxon>Magnoliopsida</taxon>
        <taxon>Liliopsida</taxon>
        <taxon>Dioscoreales</taxon>
        <taxon>Dioscoreaceae</taxon>
        <taxon>Dioscorea</taxon>
    </lineage>
</organism>
<feature type="repeat" description="PPR" evidence="2">
    <location>
        <begin position="533"/>
        <end position="567"/>
    </location>
</feature>
<name>A0A9D5HIG9_9LILI</name>
<dbReference type="NCBIfam" id="TIGR00756">
    <property type="entry name" value="PPR"/>
    <property type="match status" value="6"/>
</dbReference>